<evidence type="ECO:0000313" key="2">
    <source>
        <dbReference type="EMBL" id="RFB97651.1"/>
    </source>
</evidence>
<evidence type="ECO:0000313" key="3">
    <source>
        <dbReference type="Proteomes" id="UP000256748"/>
    </source>
</evidence>
<dbReference type="Proteomes" id="UP000256748">
    <property type="component" value="Unassembled WGS sequence"/>
</dbReference>
<protein>
    <submittedName>
        <fullName evidence="2">Uncharacterized protein</fullName>
    </submittedName>
</protein>
<reference evidence="2 3" key="1">
    <citation type="submission" date="2017-03" db="EMBL/GenBank/DDBJ databases">
        <title>Genome analysis of Rhizobial strains effectives or ineffectives for nitrogen fixation isolated from bean seeds.</title>
        <authorList>
            <person name="Peralta H."/>
            <person name="Aguilar-Vera A."/>
            <person name="Mora Y."/>
            <person name="Vargas-Lagunas C."/>
            <person name="Girard L."/>
            <person name="Mora J."/>
        </authorList>
    </citation>
    <scope>NUCLEOTIDE SEQUENCE [LARGE SCALE GENOMIC DNA]</scope>
    <source>
        <strain evidence="2 3">CCGM5</strain>
    </source>
</reference>
<evidence type="ECO:0000256" key="1">
    <source>
        <dbReference type="SAM" id="MobiDB-lite"/>
    </source>
</evidence>
<name>A0A3E1BTV5_RHILT</name>
<sequence>MSGGIDLMPLKLRVNFIIMISRPPALAAAHRFRLDHRRRLGYESGPSSPAIPESRSLMS</sequence>
<proteinExistence type="predicted"/>
<gene>
    <name evidence="2" type="ORF">B5K10_08140</name>
</gene>
<comment type="caution">
    <text evidence="2">The sequence shown here is derived from an EMBL/GenBank/DDBJ whole genome shotgun (WGS) entry which is preliminary data.</text>
</comment>
<dbReference type="AlphaFoldDB" id="A0A3E1BTV5"/>
<dbReference type="EMBL" id="NAOO01000007">
    <property type="protein sequence ID" value="RFB97651.1"/>
    <property type="molecule type" value="Genomic_DNA"/>
</dbReference>
<organism evidence="2 3">
    <name type="scientific">Rhizobium leguminosarum bv. trifolii</name>
    <dbReference type="NCBI Taxonomy" id="386"/>
    <lineage>
        <taxon>Bacteria</taxon>
        <taxon>Pseudomonadati</taxon>
        <taxon>Pseudomonadota</taxon>
        <taxon>Alphaproteobacteria</taxon>
        <taxon>Hyphomicrobiales</taxon>
        <taxon>Rhizobiaceae</taxon>
        <taxon>Rhizobium/Agrobacterium group</taxon>
        <taxon>Rhizobium</taxon>
    </lineage>
</organism>
<feature type="region of interest" description="Disordered" evidence="1">
    <location>
        <begin position="40"/>
        <end position="59"/>
    </location>
</feature>
<accession>A0A3E1BTV5</accession>